<dbReference type="AlphaFoldDB" id="A0A0W8FDL2"/>
<evidence type="ECO:0000313" key="1">
    <source>
        <dbReference type="EMBL" id="KUG18451.1"/>
    </source>
</evidence>
<comment type="caution">
    <text evidence="1">The sequence shown here is derived from an EMBL/GenBank/DDBJ whole genome shotgun (WGS) entry which is preliminary data.</text>
</comment>
<protein>
    <submittedName>
        <fullName evidence="1">Uncharacterized protein</fullName>
    </submittedName>
</protein>
<name>A0A0W8FDL2_9ZZZZ</name>
<proteinExistence type="predicted"/>
<organism evidence="1">
    <name type="scientific">hydrocarbon metagenome</name>
    <dbReference type="NCBI Taxonomy" id="938273"/>
    <lineage>
        <taxon>unclassified sequences</taxon>
        <taxon>metagenomes</taxon>
        <taxon>ecological metagenomes</taxon>
    </lineage>
</organism>
<gene>
    <name evidence="1" type="ORF">ASZ90_011834</name>
</gene>
<sequence length="145" mass="16126">MIMNGGILFPLTVLAALSLLVGSSSADWLEGGYVGPIDRSSILPYFSDPIFYMPVPSHSQSYPYLNYSRPDVIHLGKNPYLGSLAVYPRGGYPPSEEPRSSEFRVSSLAAMQWTPFHKNWTETVSYAQQYSSLRVNQGGEWKTAL</sequence>
<accession>A0A0W8FDL2</accession>
<dbReference type="EMBL" id="LNQE01001380">
    <property type="protein sequence ID" value="KUG18451.1"/>
    <property type="molecule type" value="Genomic_DNA"/>
</dbReference>
<reference evidence="1" key="1">
    <citation type="journal article" date="2015" name="Proc. Natl. Acad. Sci. U.S.A.">
        <title>Networks of energetic and metabolic interactions define dynamics in microbial communities.</title>
        <authorList>
            <person name="Embree M."/>
            <person name="Liu J.K."/>
            <person name="Al-Bassam M.M."/>
            <person name="Zengler K."/>
        </authorList>
    </citation>
    <scope>NUCLEOTIDE SEQUENCE</scope>
</reference>